<protein>
    <submittedName>
        <fullName evidence="2">Uncharacterized protein</fullName>
    </submittedName>
</protein>
<evidence type="ECO:0000313" key="2">
    <source>
        <dbReference type="EMBL" id="RMC12667.1"/>
    </source>
</evidence>
<dbReference type="AlphaFoldDB" id="A0A3M0KZV2"/>
<name>A0A3M0KZV2_HIRRU</name>
<proteinExistence type="predicted"/>
<comment type="caution">
    <text evidence="2">The sequence shown here is derived from an EMBL/GenBank/DDBJ whole genome shotgun (WGS) entry which is preliminary data.</text>
</comment>
<keyword evidence="3" id="KW-1185">Reference proteome</keyword>
<feature type="region of interest" description="Disordered" evidence="1">
    <location>
        <begin position="1"/>
        <end position="26"/>
    </location>
</feature>
<accession>A0A3M0KZV2</accession>
<evidence type="ECO:0000256" key="1">
    <source>
        <dbReference type="SAM" id="MobiDB-lite"/>
    </source>
</evidence>
<dbReference type="EMBL" id="QRBI01000106">
    <property type="protein sequence ID" value="RMC12667.1"/>
    <property type="molecule type" value="Genomic_DNA"/>
</dbReference>
<gene>
    <name evidence="2" type="ORF">DUI87_10191</name>
</gene>
<dbReference type="Proteomes" id="UP000269221">
    <property type="component" value="Unassembled WGS sequence"/>
</dbReference>
<feature type="compositionally biased region" description="Polar residues" evidence="1">
    <location>
        <begin position="1"/>
        <end position="13"/>
    </location>
</feature>
<sequence>MHGTRKMQQVANRNSEDMYGTLNASSDKCKRRKAPLGEVKYSSDKNSRLYSVISTDCHLDKKYTTIQRKMPGNIIVPQDDDDDDDDDDDYYYYF</sequence>
<organism evidence="2 3">
    <name type="scientific">Hirundo rustica rustica</name>
    <dbReference type="NCBI Taxonomy" id="333673"/>
    <lineage>
        <taxon>Eukaryota</taxon>
        <taxon>Metazoa</taxon>
        <taxon>Chordata</taxon>
        <taxon>Craniata</taxon>
        <taxon>Vertebrata</taxon>
        <taxon>Euteleostomi</taxon>
        <taxon>Archelosauria</taxon>
        <taxon>Archosauria</taxon>
        <taxon>Dinosauria</taxon>
        <taxon>Saurischia</taxon>
        <taxon>Theropoda</taxon>
        <taxon>Coelurosauria</taxon>
        <taxon>Aves</taxon>
        <taxon>Neognathae</taxon>
        <taxon>Neoaves</taxon>
        <taxon>Telluraves</taxon>
        <taxon>Australaves</taxon>
        <taxon>Passeriformes</taxon>
        <taxon>Sylvioidea</taxon>
        <taxon>Hirundinidae</taxon>
        <taxon>Hirundo</taxon>
    </lineage>
</organism>
<reference evidence="2 3" key="1">
    <citation type="submission" date="2018-07" db="EMBL/GenBank/DDBJ databases">
        <title>A high quality draft genome assembly of the barn swallow (H. rustica rustica).</title>
        <authorList>
            <person name="Formenti G."/>
            <person name="Chiara M."/>
            <person name="Poveda L."/>
            <person name="Francoijs K.-J."/>
            <person name="Bonisoli-Alquati A."/>
            <person name="Canova L."/>
            <person name="Gianfranceschi L."/>
            <person name="Horner D.S."/>
            <person name="Saino N."/>
        </authorList>
    </citation>
    <scope>NUCLEOTIDE SEQUENCE [LARGE SCALE GENOMIC DNA]</scope>
    <source>
        <strain evidence="2">Chelidonia</strain>
        <tissue evidence="2">Blood</tissue>
    </source>
</reference>
<evidence type="ECO:0000313" key="3">
    <source>
        <dbReference type="Proteomes" id="UP000269221"/>
    </source>
</evidence>